<sequence length="1084" mass="121345">MKLDLKIIAFWFVSIAAYSQLNTTYFDKLKSEKVNSTDKLLWQQFGPGMSGYCEEFWCHPTDVNVMFQSPDMYNSYGSWDNGLSWQTIKDVDGTGKDMRRIKSIEFSRQNQDFGLAIDVRGELYKTNNKGRNWTFVRDMGGQHSQISVDPTNDAIWYMGGGSFWNVKSNHRKQNDLLGYVYAYADYGHIYKSIDKGETWQKKKTGLPATLDVGRVIVNPTNNNHVFIATNSGVYKSTDGGESWQLSGNGLPNNLPRDMTSFYDATTGEFILYVLEQTFYEKSGNTVVSKGGVYKSTDGGNNWTSISGNLAMDMTQITSYTAQSKYWRAIAYWFDVSQDEAKTQYPEYPSAVYSVYNRIVVNPKDKNDIYVTHNVKHDYAFGPGDVWKTNDGGQNWLATARSGTYWSEDKNNAYWSARNNPKGVNTEFAHLKYEKEEGEEYYGNRFLQINKEGEVFICLDQQIMRSNNKGVSWNQVDDFETEPGSDAWVGRGASNLPGRFMLLETGVEGRMLFCSGEHGLWQSADLGAYSDKNAVAVTQIEGQVNHKGATSIANVAVNPKNPNEIFTLQFRQDHRGYLRKSADGGKTWENWSYPVQYGGNLSSDNIFQYSLTIDYENPENMYFCVMPNAVTEVSNTKIPNDYTDFGVFRSTDAGKTWSIENTGFPTKGSVNRIKIDPENPSVLYAALNEGTDGSVGGLYKTINKGNSWSKITIPSTIKAVNNVFVDRNNKYIYISCGREEGTFSEGGVWRSKDEGATWEKIFDMPYIWQTETSPVNPNIITVNVPLQHENKGATTYNPGAYISFDGGVTWEKVNKNMGQPDTITDFKPDPKNENVFWIALKGSGWAKGVYQSDEKTISITTTNNACPYVNNGAIKITSVLSGSFKAVLQGSGVEITEDFTKDFVFQNLASGIYNLEISSSASGLSESYLVSITQPQNLEVEKTTTSKKVEYQLTGAQEYMVVFNQETFTTTDTNIELKLESGINTVQIQTDKECQGVFKEEIIYSGFVTASPNPFTDTIQLNLGEDTSLTASVVVYTMTGTILFSADVILENSVAVVPTTNFTAGVYIVSVKTKETNKQLKMLKK</sequence>
<dbReference type="InterPro" id="IPR031778">
    <property type="entry name" value="Sortilin_N"/>
</dbReference>
<keyword evidence="5" id="KW-1185">Reference proteome</keyword>
<dbReference type="Proteomes" id="UP000745859">
    <property type="component" value="Unassembled WGS sequence"/>
</dbReference>
<dbReference type="EMBL" id="JAASQL010000003">
    <property type="protein sequence ID" value="NIJ45897.1"/>
    <property type="molecule type" value="Genomic_DNA"/>
</dbReference>
<gene>
    <name evidence="4" type="ORF">FHR24_002368</name>
</gene>
<dbReference type="InterPro" id="IPR002860">
    <property type="entry name" value="BNR_rpt"/>
</dbReference>
<dbReference type="Pfam" id="PF02012">
    <property type="entry name" value="BNR"/>
    <property type="match status" value="1"/>
</dbReference>
<dbReference type="PANTHER" id="PTHR43739">
    <property type="entry name" value="XYLOGLUCANASE (EUROFUNG)"/>
    <property type="match status" value="1"/>
</dbReference>
<dbReference type="NCBIfam" id="TIGR04183">
    <property type="entry name" value="Por_Secre_tail"/>
    <property type="match status" value="1"/>
</dbReference>
<dbReference type="CDD" id="cd15482">
    <property type="entry name" value="Sialidase_non-viral"/>
    <property type="match status" value="2"/>
</dbReference>
<dbReference type="InterPro" id="IPR052025">
    <property type="entry name" value="Xyloglucanase_GH74"/>
</dbReference>
<dbReference type="Pfam" id="PF15902">
    <property type="entry name" value="Sortilin-Vps10"/>
    <property type="match status" value="2"/>
</dbReference>
<evidence type="ECO:0000256" key="1">
    <source>
        <dbReference type="ARBA" id="ARBA00022729"/>
    </source>
</evidence>
<evidence type="ECO:0000313" key="5">
    <source>
        <dbReference type="Proteomes" id="UP000745859"/>
    </source>
</evidence>
<feature type="domain" description="Sortilin N-terminal" evidence="3">
    <location>
        <begin position="646"/>
        <end position="762"/>
    </location>
</feature>
<proteinExistence type="predicted"/>
<organism evidence="4 5">
    <name type="scientific">Wenyingzhuangia heitensis</name>
    <dbReference type="NCBI Taxonomy" id="1487859"/>
    <lineage>
        <taxon>Bacteria</taxon>
        <taxon>Pseudomonadati</taxon>
        <taxon>Bacteroidota</taxon>
        <taxon>Flavobacteriia</taxon>
        <taxon>Flavobacteriales</taxon>
        <taxon>Flavobacteriaceae</taxon>
        <taxon>Wenyingzhuangia</taxon>
    </lineage>
</organism>
<dbReference type="InterPro" id="IPR026444">
    <property type="entry name" value="Secre_tail"/>
</dbReference>
<dbReference type="RefSeq" id="WP_167188893.1">
    <property type="nucleotide sequence ID" value="NZ_JAASQL010000003.1"/>
</dbReference>
<evidence type="ECO:0000259" key="3">
    <source>
        <dbReference type="Pfam" id="PF15902"/>
    </source>
</evidence>
<comment type="caution">
    <text evidence="4">The sequence shown here is derived from an EMBL/GenBank/DDBJ whole genome shotgun (WGS) entry which is preliminary data.</text>
</comment>
<protein>
    <submittedName>
        <fullName evidence="4">Photosystem II stability/assembly factor-like uncharacterized protein</fullName>
    </submittedName>
</protein>
<keyword evidence="2" id="KW-0677">Repeat</keyword>
<reference evidence="4 5" key="1">
    <citation type="submission" date="2020-03" db="EMBL/GenBank/DDBJ databases">
        <title>Genomic Encyclopedia of Type Strains, Phase IV (KMG-IV): sequencing the most valuable type-strain genomes for metagenomic binning, comparative biology and taxonomic classification.</title>
        <authorList>
            <person name="Goeker M."/>
        </authorList>
    </citation>
    <scope>NUCLEOTIDE SEQUENCE [LARGE SCALE GENOMIC DNA]</scope>
    <source>
        <strain evidence="4 5">DSM 101599</strain>
    </source>
</reference>
<name>A0ABX0UAP0_9FLAO</name>
<dbReference type="InterPro" id="IPR015943">
    <property type="entry name" value="WD40/YVTN_repeat-like_dom_sf"/>
</dbReference>
<dbReference type="Gene3D" id="2.130.10.10">
    <property type="entry name" value="YVTN repeat-like/Quinoprotein amine dehydrogenase"/>
    <property type="match status" value="5"/>
</dbReference>
<feature type="domain" description="Sortilin N-terminal" evidence="3">
    <location>
        <begin position="188"/>
        <end position="308"/>
    </location>
</feature>
<evidence type="ECO:0000313" key="4">
    <source>
        <dbReference type="EMBL" id="NIJ45897.1"/>
    </source>
</evidence>
<dbReference type="SUPFAM" id="SSF110296">
    <property type="entry name" value="Oligoxyloglucan reducing end-specific cellobiohydrolase"/>
    <property type="match status" value="2"/>
</dbReference>
<dbReference type="PANTHER" id="PTHR43739:SF5">
    <property type="entry name" value="EXO-ALPHA-SIALIDASE"/>
    <property type="match status" value="1"/>
</dbReference>
<evidence type="ECO:0000256" key="2">
    <source>
        <dbReference type="ARBA" id="ARBA00022737"/>
    </source>
</evidence>
<keyword evidence="1" id="KW-0732">Signal</keyword>
<accession>A0ABX0UAP0</accession>